<dbReference type="OrthoDB" id="9812349at2"/>
<proteinExistence type="predicted"/>
<protein>
    <recommendedName>
        <fullName evidence="1">GYF domain-containing protein</fullName>
    </recommendedName>
</protein>
<evidence type="ECO:0000313" key="3">
    <source>
        <dbReference type="Proteomes" id="UP000051295"/>
    </source>
</evidence>
<dbReference type="Proteomes" id="UP000051295">
    <property type="component" value="Unassembled WGS sequence"/>
</dbReference>
<organism evidence="2 3">
    <name type="scientific">Roseovarius atlanticus</name>
    <dbReference type="NCBI Taxonomy" id="1641875"/>
    <lineage>
        <taxon>Bacteria</taxon>
        <taxon>Pseudomonadati</taxon>
        <taxon>Pseudomonadota</taxon>
        <taxon>Alphaproteobacteria</taxon>
        <taxon>Rhodobacterales</taxon>
        <taxon>Roseobacteraceae</taxon>
        <taxon>Roseovarius</taxon>
    </lineage>
</organism>
<dbReference type="RefSeq" id="WP_057792736.1">
    <property type="nucleotide sequence ID" value="NZ_LAXJ01000008.1"/>
</dbReference>
<sequence length="231" mass="25102">MIRLLARGRGAALLGLGLVLAVWAVPGPGRAQMLDDPEYMMIHKGKPVGPYFVEELQVRMRMGRLRSDTLIWTEGMEDWQAAGKVPAVSKIFNPSLPPIPEERDFDQFVQGTWTSEPITTEIPGMGRGVVTGQTEYRADGTYGFTGQVSVTDEAGVARTILLSSEGGYAVTRKALERFEISYDAPVVMTTKAADPAGADSVESIAVPPAEFDVIDDNTIRDAQGTVSRRKI</sequence>
<name>A0A0T5NVP7_9RHOB</name>
<accession>A0A0T5NVP7</accession>
<evidence type="ECO:0000259" key="1">
    <source>
        <dbReference type="Pfam" id="PF14237"/>
    </source>
</evidence>
<dbReference type="PATRIC" id="fig|1641875.4.peg.4347"/>
<dbReference type="STRING" id="1641875.XM53_09675"/>
<dbReference type="InterPro" id="IPR025640">
    <property type="entry name" value="GYF_2"/>
</dbReference>
<dbReference type="EMBL" id="LAXJ01000008">
    <property type="protein sequence ID" value="KRS12830.1"/>
    <property type="molecule type" value="Genomic_DNA"/>
</dbReference>
<feature type="domain" description="GYF" evidence="1">
    <location>
        <begin position="41"/>
        <end position="86"/>
    </location>
</feature>
<comment type="caution">
    <text evidence="2">The sequence shown here is derived from an EMBL/GenBank/DDBJ whole genome shotgun (WGS) entry which is preliminary data.</text>
</comment>
<evidence type="ECO:0000313" key="2">
    <source>
        <dbReference type="EMBL" id="KRS12830.1"/>
    </source>
</evidence>
<dbReference type="Pfam" id="PF14237">
    <property type="entry name" value="GYF_2"/>
    <property type="match status" value="1"/>
</dbReference>
<keyword evidence="3" id="KW-1185">Reference proteome</keyword>
<dbReference type="AlphaFoldDB" id="A0A0T5NVP7"/>
<reference evidence="2 3" key="1">
    <citation type="submission" date="2015-04" db="EMBL/GenBank/DDBJ databases">
        <title>The draft genome sequence of Roseovarius sp.R12b.</title>
        <authorList>
            <person name="Li G."/>
            <person name="Lai Q."/>
            <person name="Shao Z."/>
            <person name="Yan P."/>
        </authorList>
    </citation>
    <scope>NUCLEOTIDE SEQUENCE [LARGE SCALE GENOMIC DNA]</scope>
    <source>
        <strain evidence="2 3">R12B</strain>
    </source>
</reference>
<gene>
    <name evidence="2" type="ORF">XM53_09675</name>
</gene>